<dbReference type="GO" id="GO:0009423">
    <property type="term" value="P:chorismate biosynthetic process"/>
    <property type="evidence" value="ECO:0007669"/>
    <property type="project" value="UniProtKB-UniRule"/>
</dbReference>
<gene>
    <name evidence="8" type="primary">aroE</name>
    <name evidence="11" type="ORF">O3E_01245</name>
</gene>
<evidence type="ECO:0000313" key="12">
    <source>
        <dbReference type="Proteomes" id="UP000031624"/>
    </source>
</evidence>
<dbReference type="PANTHER" id="PTHR21089:SF1">
    <property type="entry name" value="BIFUNCTIONAL 3-DEHYDROQUINATE DEHYDRATASE_SHIKIMATE DEHYDROGENASE, CHLOROPLASTIC"/>
    <property type="match status" value="1"/>
</dbReference>
<feature type="binding site" evidence="8">
    <location>
        <position position="64"/>
    </location>
    <ligand>
        <name>shikimate</name>
        <dbReference type="ChEBI" id="CHEBI:36208"/>
    </ligand>
</feature>
<dbReference type="GO" id="GO:0019632">
    <property type="term" value="P:shikimate metabolic process"/>
    <property type="evidence" value="ECO:0007669"/>
    <property type="project" value="InterPro"/>
</dbReference>
<sequence length="281" mass="32202">MEKKISCVFGKPIKHSMSPILHNSFGKKNNICLYYKAINIRNKILLKKEWIKFVICGGIGVNITIPYKQYAIKLANKLSYRAKIAGAVNTLIINKKNIFGDTTDGVGLIRDLNRLNINLLNKRILLLGAGGAVNSVIQQVLDLGPNKIYLVNRTLLKCKDIRNRFNLKNIIQFCSYDELKNKNAFDVIINGTSLSIKKDKINFNNNAFKTTIAYDLMYSKYITKFLKFAKNNNAKIYDGLGMLIEQAAETYFLLNNIRPKIKNLHKKIRNLLNNNDKKKYY</sequence>
<keyword evidence="4 8" id="KW-0521">NADP</keyword>
<evidence type="ECO:0000256" key="6">
    <source>
        <dbReference type="ARBA" id="ARBA00023141"/>
    </source>
</evidence>
<evidence type="ECO:0000256" key="5">
    <source>
        <dbReference type="ARBA" id="ARBA00023002"/>
    </source>
</evidence>
<dbReference type="GO" id="GO:0050661">
    <property type="term" value="F:NADP binding"/>
    <property type="evidence" value="ECO:0007669"/>
    <property type="project" value="InterPro"/>
</dbReference>
<comment type="function">
    <text evidence="8">Involved in the biosynthesis of the chorismate, which leads to the biosynthesis of aromatic amino acids. Catalyzes the reversible NADPH linked reduction of 3-dehydroshikimate (DHSA) to yield shikimate (SA).</text>
</comment>
<feature type="active site" description="Proton acceptor" evidence="8">
    <location>
        <position position="68"/>
    </location>
</feature>
<dbReference type="GO" id="GO:0009073">
    <property type="term" value="P:aromatic amino acid family biosynthetic process"/>
    <property type="evidence" value="ECO:0007669"/>
    <property type="project" value="UniProtKB-KW"/>
</dbReference>
<organism evidence="11 12">
    <name type="scientific">Candidatus Portiera aleyrodidarum MED</name>
    <name type="common">Bemisia tabaci</name>
    <dbReference type="NCBI Taxonomy" id="1163752"/>
    <lineage>
        <taxon>Bacteria</taxon>
        <taxon>Pseudomonadati</taxon>
        <taxon>Pseudomonadota</taxon>
        <taxon>Gammaproteobacteria</taxon>
        <taxon>Candidatus Johnevansiales</taxon>
        <taxon>Candidatus Johnevansiaceae</taxon>
        <taxon>Candidatus Portiera</taxon>
    </lineage>
</organism>
<dbReference type="Proteomes" id="UP000031624">
    <property type="component" value="Chromosome"/>
</dbReference>
<evidence type="ECO:0000256" key="1">
    <source>
        <dbReference type="ARBA" id="ARBA00004871"/>
    </source>
</evidence>
<dbReference type="NCBIfam" id="NF001310">
    <property type="entry name" value="PRK00258.1-2"/>
    <property type="match status" value="1"/>
</dbReference>
<evidence type="ECO:0000256" key="8">
    <source>
        <dbReference type="HAMAP-Rule" id="MF_00222"/>
    </source>
</evidence>
<dbReference type="InterPro" id="IPR036291">
    <property type="entry name" value="NAD(P)-bd_dom_sf"/>
</dbReference>
<dbReference type="InterPro" id="IPR013708">
    <property type="entry name" value="Shikimate_DH-bd_N"/>
</dbReference>
<proteinExistence type="inferred from homology"/>
<comment type="caution">
    <text evidence="8">Lacks conserved residue(s) required for the propagation of feature annotation.</text>
</comment>
<dbReference type="EC" id="1.1.1.25" evidence="2 8"/>
<dbReference type="SUPFAM" id="SSF53223">
    <property type="entry name" value="Aminoacid dehydrogenase-like, N-terminal domain"/>
    <property type="match status" value="1"/>
</dbReference>
<comment type="catalytic activity">
    <reaction evidence="7 8">
        <text>shikimate + NADP(+) = 3-dehydroshikimate + NADPH + H(+)</text>
        <dbReference type="Rhea" id="RHEA:17737"/>
        <dbReference type="ChEBI" id="CHEBI:15378"/>
        <dbReference type="ChEBI" id="CHEBI:16630"/>
        <dbReference type="ChEBI" id="CHEBI:36208"/>
        <dbReference type="ChEBI" id="CHEBI:57783"/>
        <dbReference type="ChEBI" id="CHEBI:58349"/>
        <dbReference type="EC" id="1.1.1.25"/>
    </reaction>
</comment>
<feature type="binding site" evidence="8">
    <location>
        <begin position="128"/>
        <end position="132"/>
    </location>
    <ligand>
        <name>NADP(+)</name>
        <dbReference type="ChEBI" id="CHEBI:58349"/>
    </ligand>
</feature>
<dbReference type="Pfam" id="PF08501">
    <property type="entry name" value="Shikimate_dh_N"/>
    <property type="match status" value="1"/>
</dbReference>
<feature type="binding site" evidence="8">
    <location>
        <position position="104"/>
    </location>
    <ligand>
        <name>shikimate</name>
        <dbReference type="ChEBI" id="CHEBI:36208"/>
    </ligand>
</feature>
<dbReference type="Gene3D" id="3.40.50.10860">
    <property type="entry name" value="Leucine Dehydrogenase, chain A, domain 1"/>
    <property type="match status" value="1"/>
</dbReference>
<keyword evidence="5 8" id="KW-0560">Oxidoreductase</keyword>
<dbReference type="PANTHER" id="PTHR21089">
    <property type="entry name" value="SHIKIMATE DEHYDROGENASE"/>
    <property type="match status" value="1"/>
</dbReference>
<dbReference type="EMBL" id="CP007563">
    <property type="protein sequence ID" value="AJF24145.1"/>
    <property type="molecule type" value="Genomic_DNA"/>
</dbReference>
<reference evidence="11 12" key="1">
    <citation type="submission" date="2014-04" db="EMBL/GenBank/DDBJ databases">
        <title>Genome reduction and metabolic complementation of the dual endosymbionts in the whitefly Bemisia tabaci.</title>
        <authorList>
            <person name="Rao Q."/>
            <person name="Rollat-Farnier P.-A."/>
            <person name="Zhang Z.-X."/>
            <person name="Santos-Garcia D."/>
            <person name="Silva F.J."/>
            <person name="Moya A."/>
            <person name="Zhu D.-T."/>
            <person name="Klein C.C."/>
            <person name="Vavre F."/>
            <person name="Sagot M.-F."/>
            <person name="Liu S.-S."/>
            <person name="Mouton L."/>
            <person name="Wang X.-W."/>
        </authorList>
    </citation>
    <scope>NUCLEOTIDE SEQUENCE [LARGE SCALE GENOMIC DNA]</scope>
    <source>
        <strain evidence="11 12">BT-Q</strain>
    </source>
</reference>
<accession>A0AAU8S7J3</accession>
<feature type="binding site" evidence="8">
    <location>
        <position position="239"/>
    </location>
    <ligand>
        <name>NADP(+)</name>
        <dbReference type="ChEBI" id="CHEBI:58349"/>
    </ligand>
</feature>
<dbReference type="InterPro" id="IPR006151">
    <property type="entry name" value="Shikm_DH/Glu-tRNA_Rdtase"/>
</dbReference>
<feature type="domain" description="Quinate/shikimate 5-dehydrogenase/glutamyl-tRNA reductase" evidence="9">
    <location>
        <begin position="118"/>
        <end position="193"/>
    </location>
</feature>
<dbReference type="GO" id="GO:0005829">
    <property type="term" value="C:cytosol"/>
    <property type="evidence" value="ECO:0007669"/>
    <property type="project" value="TreeGrafter"/>
</dbReference>
<evidence type="ECO:0000259" key="9">
    <source>
        <dbReference type="Pfam" id="PF01488"/>
    </source>
</evidence>
<protein>
    <recommendedName>
        <fullName evidence="2 8">Shikimate dehydrogenase (NADP(+))</fullName>
        <shortName evidence="8">SDH</shortName>
        <ecNumber evidence="2 8">1.1.1.25</ecNumber>
    </recommendedName>
</protein>
<feature type="binding site" evidence="8">
    <location>
        <position position="218"/>
    </location>
    <ligand>
        <name>shikimate</name>
        <dbReference type="ChEBI" id="CHEBI:36208"/>
    </ligand>
</feature>
<comment type="pathway">
    <text evidence="1 8">Metabolic intermediate biosynthesis; chorismate biosynthesis; chorismate from D-erythrose 4-phosphate and phosphoenolpyruvate: step 4/7.</text>
</comment>
<evidence type="ECO:0000256" key="2">
    <source>
        <dbReference type="ARBA" id="ARBA00012962"/>
    </source>
</evidence>
<feature type="binding site" evidence="8">
    <location>
        <position position="246"/>
    </location>
    <ligand>
        <name>shikimate</name>
        <dbReference type="ChEBI" id="CHEBI:36208"/>
    </ligand>
</feature>
<dbReference type="GeneID" id="66280072"/>
<comment type="similarity">
    <text evidence="8">Belongs to the shikimate dehydrogenase family.</text>
</comment>
<evidence type="ECO:0000256" key="7">
    <source>
        <dbReference type="ARBA" id="ARBA00049442"/>
    </source>
</evidence>
<evidence type="ECO:0000259" key="10">
    <source>
        <dbReference type="Pfam" id="PF08501"/>
    </source>
</evidence>
<evidence type="ECO:0000256" key="3">
    <source>
        <dbReference type="ARBA" id="ARBA00022605"/>
    </source>
</evidence>
<dbReference type="InterPro" id="IPR046346">
    <property type="entry name" value="Aminoacid_DH-like_N_sf"/>
</dbReference>
<dbReference type="GO" id="GO:0004764">
    <property type="term" value="F:shikimate 3-dehydrogenase (NADP+) activity"/>
    <property type="evidence" value="ECO:0007669"/>
    <property type="project" value="UniProtKB-UniRule"/>
</dbReference>
<dbReference type="CDD" id="cd01065">
    <property type="entry name" value="NAD_bind_Shikimate_DH"/>
    <property type="match status" value="1"/>
</dbReference>
<dbReference type="KEGG" id="paly:O3E_01245"/>
<evidence type="ECO:0000256" key="4">
    <source>
        <dbReference type="ARBA" id="ARBA00022857"/>
    </source>
</evidence>
<feature type="binding site" evidence="8">
    <location>
        <position position="89"/>
    </location>
    <ligand>
        <name>shikimate</name>
        <dbReference type="ChEBI" id="CHEBI:36208"/>
    </ligand>
</feature>
<dbReference type="HAMAP" id="MF_00222">
    <property type="entry name" value="Shikimate_DH_AroE"/>
    <property type="match status" value="1"/>
</dbReference>
<feature type="binding site" evidence="8">
    <location>
        <position position="216"/>
    </location>
    <ligand>
        <name>NADP(+)</name>
        <dbReference type="ChEBI" id="CHEBI:58349"/>
    </ligand>
</feature>
<dbReference type="NCBIfam" id="TIGR00507">
    <property type="entry name" value="aroE"/>
    <property type="match status" value="1"/>
</dbReference>
<feature type="binding site" evidence="8">
    <location>
        <begin position="152"/>
        <end position="157"/>
    </location>
    <ligand>
        <name>NADP(+)</name>
        <dbReference type="ChEBI" id="CHEBI:58349"/>
    </ligand>
</feature>
<dbReference type="SUPFAM" id="SSF51735">
    <property type="entry name" value="NAD(P)-binding Rossmann-fold domains"/>
    <property type="match status" value="1"/>
</dbReference>
<keyword evidence="3 8" id="KW-0028">Amino-acid biosynthesis</keyword>
<keyword evidence="6 8" id="KW-0057">Aromatic amino acid biosynthesis</keyword>
<dbReference type="Gene3D" id="3.40.50.720">
    <property type="entry name" value="NAD(P)-binding Rossmann-like Domain"/>
    <property type="match status" value="1"/>
</dbReference>
<dbReference type="RefSeq" id="WP_014895111.1">
    <property type="nucleotide sequence ID" value="NZ_CP007563.1"/>
</dbReference>
<comment type="subunit">
    <text evidence="8">Homodimer.</text>
</comment>
<feature type="binding site" evidence="8">
    <location>
        <begin position="16"/>
        <end position="18"/>
    </location>
    <ligand>
        <name>shikimate</name>
        <dbReference type="ChEBI" id="CHEBI:36208"/>
    </ligand>
</feature>
<dbReference type="Pfam" id="PF01488">
    <property type="entry name" value="Shikimate_DH"/>
    <property type="match status" value="1"/>
</dbReference>
<dbReference type="InterPro" id="IPR022893">
    <property type="entry name" value="Shikimate_DH_fam"/>
</dbReference>
<dbReference type="GO" id="GO:0008652">
    <property type="term" value="P:amino acid biosynthetic process"/>
    <property type="evidence" value="ECO:0007669"/>
    <property type="project" value="UniProtKB-KW"/>
</dbReference>
<dbReference type="AlphaFoldDB" id="A0AAU8S7J3"/>
<name>A0AAU8S7J3_9GAMM</name>
<feature type="domain" description="Shikimate dehydrogenase substrate binding N-terminal" evidence="10">
    <location>
        <begin position="8"/>
        <end position="91"/>
    </location>
</feature>
<dbReference type="InterPro" id="IPR011342">
    <property type="entry name" value="Shikimate_DH"/>
</dbReference>
<evidence type="ECO:0000313" key="11">
    <source>
        <dbReference type="EMBL" id="AJF24145.1"/>
    </source>
</evidence>